<evidence type="ECO:0000256" key="2">
    <source>
        <dbReference type="ARBA" id="ARBA00007647"/>
    </source>
</evidence>
<keyword evidence="7" id="KW-0175">Coiled coil</keyword>
<comment type="similarity">
    <text evidence="2 6">Belongs to the glycosyltransferase 92 family.</text>
</comment>
<dbReference type="GO" id="GO:0016020">
    <property type="term" value="C:membrane"/>
    <property type="evidence" value="ECO:0007669"/>
    <property type="project" value="UniProtKB-SubCell"/>
</dbReference>
<accession>E1Z215</accession>
<dbReference type="PANTHER" id="PTHR14312:SF1">
    <property type="entry name" value="BASIC-LEUCINE ZIPPER TRANSCRIPTION FACTOR A"/>
    <property type="match status" value="1"/>
</dbReference>
<feature type="chain" id="PRO_5005672944" description="Glycosyltransferase family 92 protein" evidence="8">
    <location>
        <begin position="22"/>
        <end position="606"/>
    </location>
</feature>
<keyword evidence="4 6" id="KW-0808">Transferase</keyword>
<feature type="coiled-coil region" evidence="7">
    <location>
        <begin position="426"/>
        <end position="453"/>
    </location>
</feature>
<dbReference type="GeneID" id="17359032"/>
<reference evidence="9 10" key="1">
    <citation type="journal article" date="2010" name="Plant Cell">
        <title>The Chlorella variabilis NC64A genome reveals adaptation to photosymbiosis, coevolution with viruses, and cryptic sex.</title>
        <authorList>
            <person name="Blanc G."/>
            <person name="Duncan G."/>
            <person name="Agarkova I."/>
            <person name="Borodovsky M."/>
            <person name="Gurnon J."/>
            <person name="Kuo A."/>
            <person name="Lindquist E."/>
            <person name="Lucas S."/>
            <person name="Pangilinan J."/>
            <person name="Polle J."/>
            <person name="Salamov A."/>
            <person name="Terry A."/>
            <person name="Yamada T."/>
            <person name="Dunigan D.D."/>
            <person name="Grigoriev I.V."/>
            <person name="Claverie J.M."/>
            <person name="Van Etten J.L."/>
        </authorList>
    </citation>
    <scope>NUCLEOTIDE SEQUENCE [LARGE SCALE GENOMIC DNA]</scope>
    <source>
        <strain evidence="9 10">NC64A</strain>
    </source>
</reference>
<dbReference type="InParanoid" id="E1Z215"/>
<dbReference type="Proteomes" id="UP000008141">
    <property type="component" value="Unassembled WGS sequence"/>
</dbReference>
<evidence type="ECO:0000256" key="3">
    <source>
        <dbReference type="ARBA" id="ARBA00022676"/>
    </source>
</evidence>
<proteinExistence type="inferred from homology"/>
<dbReference type="OrthoDB" id="2526284at2759"/>
<sequence>MGTNALLVAAALVLLTAPAFTRRAVLTEASAVRGEAGEWRREGSPELVAAEGQQQRRSLHQAVQQGGGGTAVPHEPLPNFEIGVPAPPKKEWQVSGVRERQQEFSSGTFLMPGHPGLGYVAICVVARDAHADMLEWISHHVRLGVSKIYLWDHASQPPMRSVVQGYIAAGIVEYQHFAEFQHPSGKPQLYAYDQCLQRGHLHTWMAFIDVDEFLMDPWPSIQSLPAFLTEFEGPAAPPRALSGLAVHWLIFGSSGHEARPAGGVLRSYHRCLQLRHAQHALVKTIVRTACTAGVEGPHNFVHNCSLPVLQTDKTPILGARSEEPVHVRLALHHYAIKSREEFALKMVRGSAMKRQRGWEFFDFVDEWSTEWNWDGLLVWDTEATFQHYPGRRRLGDVGAVTEEHLKRYTAEQHEDFWLKGADDPRYQEQQRQQQEAAAAAQQAQQQQQAQQAQQAAAEGAAGGAQQAGEQQGGAQQEVQQQQLLQVQQVAGAGAQDAAAQLAGNVQQQGLDAAAQQAAAAAQQQQMGAGAVLPQEQQQQAAAAAQQQATTLGAQQAAAAVGAQQAAAAAAGGAAVEQQQAAGVAGGAAGVQQGAAGAAGAAGAQLQ</sequence>
<evidence type="ECO:0000313" key="9">
    <source>
        <dbReference type="EMBL" id="EFN59586.1"/>
    </source>
</evidence>
<evidence type="ECO:0000256" key="5">
    <source>
        <dbReference type="ARBA" id="ARBA00023136"/>
    </source>
</evidence>
<dbReference type="EMBL" id="GL433835">
    <property type="protein sequence ID" value="EFN59586.1"/>
    <property type="molecule type" value="Genomic_DNA"/>
</dbReference>
<dbReference type="GO" id="GO:0010468">
    <property type="term" value="P:regulation of gene expression"/>
    <property type="evidence" value="ECO:0007669"/>
    <property type="project" value="TreeGrafter"/>
</dbReference>
<keyword evidence="5" id="KW-0472">Membrane</keyword>
<feature type="signal peptide" evidence="8">
    <location>
        <begin position="1"/>
        <end position="21"/>
    </location>
</feature>
<dbReference type="eggNOG" id="KOG4159">
    <property type="taxonomic scope" value="Eukaryota"/>
</dbReference>
<evidence type="ECO:0000256" key="4">
    <source>
        <dbReference type="ARBA" id="ARBA00022679"/>
    </source>
</evidence>
<dbReference type="KEGG" id="cvr:CHLNCDRAFT_132962"/>
<evidence type="ECO:0000256" key="1">
    <source>
        <dbReference type="ARBA" id="ARBA00004370"/>
    </source>
</evidence>
<dbReference type="Pfam" id="PF01697">
    <property type="entry name" value="Glyco_transf_92"/>
    <property type="match status" value="1"/>
</dbReference>
<keyword evidence="3 6" id="KW-0328">Glycosyltransferase</keyword>
<dbReference type="AlphaFoldDB" id="E1Z215"/>
<organism evidence="10">
    <name type="scientific">Chlorella variabilis</name>
    <name type="common">Green alga</name>
    <dbReference type="NCBI Taxonomy" id="554065"/>
    <lineage>
        <taxon>Eukaryota</taxon>
        <taxon>Viridiplantae</taxon>
        <taxon>Chlorophyta</taxon>
        <taxon>core chlorophytes</taxon>
        <taxon>Trebouxiophyceae</taxon>
        <taxon>Chlorellales</taxon>
        <taxon>Chlorellaceae</taxon>
        <taxon>Chlorella clade</taxon>
        <taxon>Chlorella</taxon>
    </lineage>
</organism>
<dbReference type="InterPro" id="IPR008166">
    <property type="entry name" value="Glyco_transf_92"/>
</dbReference>
<evidence type="ECO:0000256" key="8">
    <source>
        <dbReference type="SAM" id="SignalP"/>
    </source>
</evidence>
<dbReference type="GO" id="GO:0005634">
    <property type="term" value="C:nucleus"/>
    <property type="evidence" value="ECO:0007669"/>
    <property type="project" value="TreeGrafter"/>
</dbReference>
<dbReference type="PANTHER" id="PTHR14312">
    <property type="entry name" value="CREB/ATF BZIP TRANSCRIPTION FACTOR"/>
    <property type="match status" value="1"/>
</dbReference>
<name>E1Z215_CHLVA</name>
<dbReference type="GO" id="GO:0043565">
    <property type="term" value="F:sequence-specific DNA binding"/>
    <property type="evidence" value="ECO:0007669"/>
    <property type="project" value="TreeGrafter"/>
</dbReference>
<evidence type="ECO:0000313" key="10">
    <source>
        <dbReference type="Proteomes" id="UP000008141"/>
    </source>
</evidence>
<comment type="subcellular location">
    <subcellularLocation>
        <location evidence="1">Membrane</location>
    </subcellularLocation>
</comment>
<keyword evidence="8" id="KW-0732">Signal</keyword>
<keyword evidence="10" id="KW-1185">Reference proteome</keyword>
<protein>
    <recommendedName>
        <fullName evidence="6">Glycosyltransferase family 92 protein</fullName>
        <ecNumber evidence="6">2.4.1.-</ecNumber>
    </recommendedName>
</protein>
<dbReference type="EC" id="2.4.1.-" evidence="6"/>
<evidence type="ECO:0000256" key="6">
    <source>
        <dbReference type="RuleBase" id="RU366017"/>
    </source>
</evidence>
<dbReference type="RefSeq" id="XP_005851688.1">
    <property type="nucleotide sequence ID" value="XM_005851626.1"/>
</dbReference>
<evidence type="ECO:0000256" key="7">
    <source>
        <dbReference type="SAM" id="Coils"/>
    </source>
</evidence>
<dbReference type="GO" id="GO:0016757">
    <property type="term" value="F:glycosyltransferase activity"/>
    <property type="evidence" value="ECO:0007669"/>
    <property type="project" value="UniProtKB-UniRule"/>
</dbReference>
<gene>
    <name evidence="9" type="ORF">CHLNCDRAFT_132962</name>
</gene>